<evidence type="ECO:0000256" key="7">
    <source>
        <dbReference type="SAM" id="Phobius"/>
    </source>
</evidence>
<evidence type="ECO:0000313" key="9">
    <source>
        <dbReference type="Proteomes" id="UP001301152"/>
    </source>
</evidence>
<comment type="subcellular location">
    <subcellularLocation>
        <location evidence="1">Cell membrane</location>
        <topology evidence="1">Multi-pass membrane protein</topology>
    </subcellularLocation>
</comment>
<sequence>MQADCSQAEHTPSETKNQSTLNTSSSAPVRTIARPSQFSRHEWRLILSQAIKNIFSGPITLVAAGCAFYTTLSLFPAISSLISIYGLAFDVQTVTPQLRVLRSLLPPAAYSLIYDRIQTLVAEPHSSLTLNLIISLSVALWSASAATRSILAALNIAYNTKETRNFFVFQITALSMTLFAILGAVLTIAIMVAVPLLLNMTMWLHIPTPPGSIEFVAQWSGPLVVFLFQTLATCALYRFGPDRHYRTNWRWVLPGALFSTITWVISALGFSYYVAHIASYNATYGPLGAFIGIMMWFFVSAWVVMMGAELSAQMEGQALEISGKAPQQH</sequence>
<evidence type="ECO:0000256" key="5">
    <source>
        <dbReference type="ARBA" id="ARBA00023136"/>
    </source>
</evidence>
<dbReference type="Pfam" id="PF03631">
    <property type="entry name" value="Virul_fac_BrkB"/>
    <property type="match status" value="1"/>
</dbReference>
<keyword evidence="9" id="KW-1185">Reference proteome</keyword>
<feature type="region of interest" description="Disordered" evidence="6">
    <location>
        <begin position="1"/>
        <end position="29"/>
    </location>
</feature>
<gene>
    <name evidence="8" type="ORF">OQ497_11310</name>
</gene>
<evidence type="ECO:0000256" key="1">
    <source>
        <dbReference type="ARBA" id="ARBA00004651"/>
    </source>
</evidence>
<dbReference type="PIRSF" id="PIRSF035875">
    <property type="entry name" value="RNase_BN"/>
    <property type="match status" value="1"/>
</dbReference>
<feature type="transmembrane region" description="Helical" evidence="7">
    <location>
        <begin position="132"/>
        <end position="154"/>
    </location>
</feature>
<reference evidence="8 9" key="1">
    <citation type="submission" date="2022-11" db="EMBL/GenBank/DDBJ databases">
        <title>Genome sequencing of Acetobacter type strain.</title>
        <authorList>
            <person name="Heo J."/>
            <person name="Lee D."/>
            <person name="Han B.-H."/>
            <person name="Hong S.-B."/>
            <person name="Kwon S.-W."/>
        </authorList>
    </citation>
    <scope>NUCLEOTIDE SEQUENCE [LARGE SCALE GENOMIC DNA]</scope>
    <source>
        <strain evidence="8 9">KACC 21253</strain>
    </source>
</reference>
<keyword evidence="4 7" id="KW-1133">Transmembrane helix</keyword>
<evidence type="ECO:0000256" key="6">
    <source>
        <dbReference type="SAM" id="MobiDB-lite"/>
    </source>
</evidence>
<accession>A0ABT3QGY0</accession>
<protein>
    <submittedName>
        <fullName evidence="8">YihY/virulence factor BrkB family protein</fullName>
    </submittedName>
</protein>
<evidence type="ECO:0000256" key="3">
    <source>
        <dbReference type="ARBA" id="ARBA00022692"/>
    </source>
</evidence>
<proteinExistence type="predicted"/>
<dbReference type="PANTHER" id="PTHR30213:SF0">
    <property type="entry name" value="UPF0761 MEMBRANE PROTEIN YIHY"/>
    <property type="match status" value="1"/>
</dbReference>
<keyword evidence="5 7" id="KW-0472">Membrane</keyword>
<feature type="transmembrane region" description="Helical" evidence="7">
    <location>
        <begin position="251"/>
        <end position="275"/>
    </location>
</feature>
<evidence type="ECO:0000313" key="8">
    <source>
        <dbReference type="EMBL" id="MCX2564541.1"/>
    </source>
</evidence>
<dbReference type="InterPro" id="IPR017039">
    <property type="entry name" value="Virul_fac_BrkB"/>
</dbReference>
<dbReference type="RefSeq" id="WP_173560275.1">
    <property type="nucleotide sequence ID" value="NZ_JAPIUZ010000006.1"/>
</dbReference>
<dbReference type="PANTHER" id="PTHR30213">
    <property type="entry name" value="INNER MEMBRANE PROTEIN YHJD"/>
    <property type="match status" value="1"/>
</dbReference>
<feature type="transmembrane region" description="Helical" evidence="7">
    <location>
        <begin position="166"/>
        <end position="198"/>
    </location>
</feature>
<feature type="transmembrane region" description="Helical" evidence="7">
    <location>
        <begin position="218"/>
        <end position="239"/>
    </location>
</feature>
<feature type="transmembrane region" description="Helical" evidence="7">
    <location>
        <begin position="61"/>
        <end position="88"/>
    </location>
</feature>
<keyword evidence="3 7" id="KW-0812">Transmembrane</keyword>
<keyword evidence="2" id="KW-1003">Cell membrane</keyword>
<feature type="transmembrane region" description="Helical" evidence="7">
    <location>
        <begin position="287"/>
        <end position="305"/>
    </location>
</feature>
<organism evidence="8 9">
    <name type="scientific">Acetobacter thailandicus</name>
    <dbReference type="NCBI Taxonomy" id="1502842"/>
    <lineage>
        <taxon>Bacteria</taxon>
        <taxon>Pseudomonadati</taxon>
        <taxon>Pseudomonadota</taxon>
        <taxon>Alphaproteobacteria</taxon>
        <taxon>Acetobacterales</taxon>
        <taxon>Acetobacteraceae</taxon>
        <taxon>Acetobacter</taxon>
    </lineage>
</organism>
<name>A0ABT3QGY0_9PROT</name>
<dbReference type="Proteomes" id="UP001301152">
    <property type="component" value="Unassembled WGS sequence"/>
</dbReference>
<dbReference type="EMBL" id="JAPIUZ010000006">
    <property type="protein sequence ID" value="MCX2564541.1"/>
    <property type="molecule type" value="Genomic_DNA"/>
</dbReference>
<evidence type="ECO:0000256" key="4">
    <source>
        <dbReference type="ARBA" id="ARBA00022989"/>
    </source>
</evidence>
<dbReference type="NCBIfam" id="TIGR00765">
    <property type="entry name" value="yihY_not_rbn"/>
    <property type="match status" value="1"/>
</dbReference>
<comment type="caution">
    <text evidence="8">The sequence shown here is derived from an EMBL/GenBank/DDBJ whole genome shotgun (WGS) entry which is preliminary data.</text>
</comment>
<evidence type="ECO:0000256" key="2">
    <source>
        <dbReference type="ARBA" id="ARBA00022475"/>
    </source>
</evidence>